<evidence type="ECO:0000313" key="12">
    <source>
        <dbReference type="Proteomes" id="UP000483379"/>
    </source>
</evidence>
<protein>
    <recommendedName>
        <fullName evidence="7">Glutamyl-Q tRNA(Asp) synthetase</fullName>
        <shortName evidence="7">Glu-Q-RSs</shortName>
        <ecNumber evidence="7">6.1.1.-</ecNumber>
    </recommendedName>
</protein>
<dbReference type="EC" id="6.1.1.-" evidence="7"/>
<feature type="binding site" evidence="7">
    <location>
        <position position="109"/>
    </location>
    <ligand>
        <name>Zn(2+)</name>
        <dbReference type="ChEBI" id="CHEBI:29105"/>
    </ligand>
</feature>
<keyword evidence="4 7" id="KW-0862">Zinc</keyword>
<dbReference type="GO" id="GO:0008270">
    <property type="term" value="F:zinc ion binding"/>
    <property type="evidence" value="ECO:0007669"/>
    <property type="project" value="UniProtKB-UniRule"/>
</dbReference>
<keyword evidence="6 7" id="KW-0030">Aminoacyl-tRNA synthetase</keyword>
<feature type="binding site" evidence="7">
    <location>
        <position position="107"/>
    </location>
    <ligand>
        <name>Zn(2+)</name>
        <dbReference type="ChEBI" id="CHEBI:29105"/>
    </ligand>
</feature>
<dbReference type="NCBIfam" id="NF004313">
    <property type="entry name" value="PRK05710.1-2"/>
    <property type="match status" value="1"/>
</dbReference>
<dbReference type="GO" id="GO:0005524">
    <property type="term" value="F:ATP binding"/>
    <property type="evidence" value="ECO:0007669"/>
    <property type="project" value="UniProtKB-KW"/>
</dbReference>
<evidence type="ECO:0000256" key="4">
    <source>
        <dbReference type="ARBA" id="ARBA00022833"/>
    </source>
</evidence>
<feature type="binding site" evidence="7">
    <location>
        <position position="131"/>
    </location>
    <ligand>
        <name>Zn(2+)</name>
        <dbReference type="ChEBI" id="CHEBI:29105"/>
    </ligand>
</feature>
<keyword evidence="8" id="KW-0648">Protein biosynthesis</keyword>
<evidence type="ECO:0000259" key="10">
    <source>
        <dbReference type="Pfam" id="PF00749"/>
    </source>
</evidence>
<feature type="short sequence motif" description="'HIGH' region" evidence="7">
    <location>
        <begin position="18"/>
        <end position="28"/>
    </location>
</feature>
<evidence type="ECO:0000256" key="9">
    <source>
        <dbReference type="SAM" id="MobiDB-lite"/>
    </source>
</evidence>
<comment type="function">
    <text evidence="7">Catalyzes the tRNA-independent activation of glutamate in presence of ATP and the subsequent transfer of glutamate onto a tRNA(Asp). Glutamate is transferred on the 2-amino-5-(4,5-dihydroxy-2-cyclopenten-1-yl) moiety of the queuosine in the wobble position of the QUC anticodon.</text>
</comment>
<name>A0A6M0K0G7_9GAMM</name>
<comment type="similarity">
    <text evidence="7">Belongs to the class-I aminoacyl-tRNA synthetase family. GluQ subfamily.</text>
</comment>
<dbReference type="NCBIfam" id="NF004315">
    <property type="entry name" value="PRK05710.1-4"/>
    <property type="match status" value="1"/>
</dbReference>
<keyword evidence="12" id="KW-1185">Reference proteome</keyword>
<dbReference type="NCBIfam" id="NF004314">
    <property type="entry name" value="PRK05710.1-3"/>
    <property type="match status" value="1"/>
</dbReference>
<dbReference type="Proteomes" id="UP000483379">
    <property type="component" value="Unassembled WGS sequence"/>
</dbReference>
<dbReference type="GO" id="GO:0006424">
    <property type="term" value="P:glutamyl-tRNA aminoacylation"/>
    <property type="evidence" value="ECO:0007669"/>
    <property type="project" value="InterPro"/>
</dbReference>
<feature type="binding site" evidence="7">
    <location>
        <position position="127"/>
    </location>
    <ligand>
        <name>Zn(2+)</name>
        <dbReference type="ChEBI" id="CHEBI:29105"/>
    </ligand>
</feature>
<dbReference type="NCBIfam" id="TIGR03838">
    <property type="entry name" value="queuosine_YadB"/>
    <property type="match status" value="1"/>
</dbReference>
<evidence type="ECO:0000256" key="5">
    <source>
        <dbReference type="ARBA" id="ARBA00022840"/>
    </source>
</evidence>
<organism evidence="11 12">
    <name type="scientific">Thiorhodococcus minor</name>
    <dbReference type="NCBI Taxonomy" id="57489"/>
    <lineage>
        <taxon>Bacteria</taxon>
        <taxon>Pseudomonadati</taxon>
        <taxon>Pseudomonadota</taxon>
        <taxon>Gammaproteobacteria</taxon>
        <taxon>Chromatiales</taxon>
        <taxon>Chromatiaceae</taxon>
        <taxon>Thiorhodococcus</taxon>
    </lineage>
</organism>
<gene>
    <name evidence="7" type="primary">gluQ</name>
    <name evidence="11" type="ORF">G3446_15460</name>
</gene>
<dbReference type="PRINTS" id="PR00987">
    <property type="entry name" value="TRNASYNTHGLU"/>
</dbReference>
<feature type="region of interest" description="Disordered" evidence="9">
    <location>
        <begin position="297"/>
        <end position="326"/>
    </location>
</feature>
<dbReference type="PANTHER" id="PTHR43311:SF1">
    <property type="entry name" value="GLUTAMYL-Q TRNA(ASP) SYNTHETASE"/>
    <property type="match status" value="1"/>
</dbReference>
<proteinExistence type="inferred from homology"/>
<dbReference type="GO" id="GO:0006400">
    <property type="term" value="P:tRNA modification"/>
    <property type="evidence" value="ECO:0007669"/>
    <property type="project" value="InterPro"/>
</dbReference>
<dbReference type="EMBL" id="JAAIJQ010000046">
    <property type="protein sequence ID" value="NEV63266.1"/>
    <property type="molecule type" value="Genomic_DNA"/>
</dbReference>
<dbReference type="RefSeq" id="WP_164453731.1">
    <property type="nucleotide sequence ID" value="NZ_JAAIJQ010000046.1"/>
</dbReference>
<feature type="binding site" evidence="7">
    <location>
        <position position="51"/>
    </location>
    <ligand>
        <name>L-glutamate</name>
        <dbReference type="ChEBI" id="CHEBI:29985"/>
    </ligand>
</feature>
<evidence type="ECO:0000313" key="11">
    <source>
        <dbReference type="EMBL" id="NEV63266.1"/>
    </source>
</evidence>
<dbReference type="GO" id="GO:0005829">
    <property type="term" value="C:cytosol"/>
    <property type="evidence" value="ECO:0007669"/>
    <property type="project" value="TreeGrafter"/>
</dbReference>
<evidence type="ECO:0000256" key="7">
    <source>
        <dbReference type="HAMAP-Rule" id="MF_01428"/>
    </source>
</evidence>
<comment type="caution">
    <text evidence="11">The sequence shown here is derived from an EMBL/GenBank/DDBJ whole genome shotgun (WGS) entry which is preliminary data.</text>
</comment>
<dbReference type="InterPro" id="IPR049940">
    <property type="entry name" value="GluQ/Sye"/>
</dbReference>
<evidence type="ECO:0000256" key="1">
    <source>
        <dbReference type="ARBA" id="ARBA00022598"/>
    </source>
</evidence>
<dbReference type="PANTHER" id="PTHR43311">
    <property type="entry name" value="GLUTAMATE--TRNA LIGASE"/>
    <property type="match status" value="1"/>
</dbReference>
<feature type="compositionally biased region" description="Basic and acidic residues" evidence="9">
    <location>
        <begin position="297"/>
        <end position="306"/>
    </location>
</feature>
<dbReference type="InterPro" id="IPR014729">
    <property type="entry name" value="Rossmann-like_a/b/a_fold"/>
</dbReference>
<sequence length="326" mass="35766">MEGRSTARTQVYQGRFAPSPTGPLHFGSMLAAVASYADARACGGRWLVRMEDIDRPREVPGAATDILETLAAFGLEWDEPIIYQRERTQAYADALASLTRQGRTYPCGCSRAEIARHGRPGPEGPVYPGTCRAGLPPDRQPRSLRLKADARPLHFTDRIQGDQTQSVRDSVGDFVLRRADGIHAYQLAVVVDDASQGITHVVRGADLLLSTPRQILLQQALGVAQPSYAHIPLMLDAQGRKLSKSLASAPVDAADPLPALRKAWTCLGQTPLGRVGSPAEFWRRAIATWRIERVPPHRHLDPEAKRQPRRSRQPSASDGPCINERS</sequence>
<dbReference type="InterPro" id="IPR022380">
    <property type="entry name" value="Glu-Q_tRNA(Asp)_Synthase"/>
</dbReference>
<comment type="cofactor">
    <cofactor evidence="7">
        <name>Zn(2+)</name>
        <dbReference type="ChEBI" id="CHEBI:29105"/>
    </cofactor>
    <text evidence="7">Binds 1 zinc ion per subunit.</text>
</comment>
<dbReference type="HAMAP" id="MF_01428">
    <property type="entry name" value="Glu_Q_tRNA_synth"/>
    <property type="match status" value="1"/>
</dbReference>
<keyword evidence="3 7" id="KW-0547">Nucleotide-binding</keyword>
<reference evidence="11 12" key="1">
    <citation type="submission" date="2020-02" db="EMBL/GenBank/DDBJ databases">
        <title>Genome sequences of Thiorhodococcus mannitoliphagus and Thiorhodococcus minor, purple sulfur photosynthetic bacteria in the gammaproteobacterial family, Chromatiaceae.</title>
        <authorList>
            <person name="Aviles F.A."/>
            <person name="Meyer T.E."/>
            <person name="Kyndt J.A."/>
        </authorList>
    </citation>
    <scope>NUCLEOTIDE SEQUENCE [LARGE SCALE GENOMIC DNA]</scope>
    <source>
        <strain evidence="11 12">DSM 11518</strain>
    </source>
</reference>
<dbReference type="Gene3D" id="3.40.50.620">
    <property type="entry name" value="HUPs"/>
    <property type="match status" value="1"/>
</dbReference>
<dbReference type="AlphaFoldDB" id="A0A6M0K0G7"/>
<accession>A0A6M0K0G7</accession>
<evidence type="ECO:0000256" key="6">
    <source>
        <dbReference type="ARBA" id="ARBA00023146"/>
    </source>
</evidence>
<evidence type="ECO:0000256" key="3">
    <source>
        <dbReference type="ARBA" id="ARBA00022741"/>
    </source>
</evidence>
<keyword evidence="5 7" id="KW-0067">ATP-binding</keyword>
<feature type="binding site" evidence="7">
    <location>
        <position position="203"/>
    </location>
    <ligand>
        <name>L-glutamate</name>
        <dbReference type="ChEBI" id="CHEBI:29985"/>
    </ligand>
</feature>
<evidence type="ECO:0000256" key="2">
    <source>
        <dbReference type="ARBA" id="ARBA00022723"/>
    </source>
</evidence>
<feature type="binding site" evidence="7">
    <location>
        <begin position="15"/>
        <end position="19"/>
    </location>
    <ligand>
        <name>L-glutamate</name>
        <dbReference type="ChEBI" id="CHEBI:29985"/>
    </ligand>
</feature>
<feature type="domain" description="Glutamyl/glutaminyl-tRNA synthetase class Ib catalytic" evidence="10">
    <location>
        <begin position="15"/>
        <end position="245"/>
    </location>
</feature>
<keyword evidence="2 7" id="KW-0479">Metal-binding</keyword>
<dbReference type="GO" id="GO:0004818">
    <property type="term" value="F:glutamate-tRNA ligase activity"/>
    <property type="evidence" value="ECO:0007669"/>
    <property type="project" value="TreeGrafter"/>
</dbReference>
<feature type="short sequence motif" description="'KMSKS' region" evidence="7">
    <location>
        <begin position="241"/>
        <end position="245"/>
    </location>
</feature>
<keyword evidence="1 7" id="KW-0436">Ligase</keyword>
<dbReference type="InterPro" id="IPR020058">
    <property type="entry name" value="Glu/Gln-tRNA-synth_Ib_cat-dom"/>
</dbReference>
<dbReference type="FunFam" id="3.40.50.620:FF:000093">
    <property type="entry name" value="Glutamyl-Q tRNA(Asp) synthetase"/>
    <property type="match status" value="1"/>
</dbReference>
<dbReference type="Pfam" id="PF00749">
    <property type="entry name" value="tRNA-synt_1c"/>
    <property type="match status" value="1"/>
</dbReference>
<feature type="binding site" evidence="7">
    <location>
        <position position="244"/>
    </location>
    <ligand>
        <name>ATP</name>
        <dbReference type="ChEBI" id="CHEBI:30616"/>
    </ligand>
</feature>
<feature type="binding site" evidence="7">
    <location>
        <position position="185"/>
    </location>
    <ligand>
        <name>L-glutamate</name>
        <dbReference type="ChEBI" id="CHEBI:29985"/>
    </ligand>
</feature>
<dbReference type="SUPFAM" id="SSF52374">
    <property type="entry name" value="Nucleotidylyl transferase"/>
    <property type="match status" value="1"/>
</dbReference>
<dbReference type="InterPro" id="IPR000924">
    <property type="entry name" value="Glu/Gln-tRNA-synth"/>
</dbReference>
<evidence type="ECO:0000256" key="8">
    <source>
        <dbReference type="RuleBase" id="RU363037"/>
    </source>
</evidence>